<sequence length="99" mass="11114">MKLVDVTNSYGTLVAKQLANTDSYLVRVYSLGKTMIVFSEAPSHVEIVIVNKMRDIKRFEIEQVVEELLGTTMDNGRLKFIHTKGIVEISAPSDIKESI</sequence>
<reference evidence="1 2" key="1">
    <citation type="submission" date="2017-05" db="EMBL/GenBank/DDBJ databases">
        <title>Vagococcus spp. assemblies.</title>
        <authorList>
            <person name="Gulvik C.A."/>
        </authorList>
    </citation>
    <scope>NUCLEOTIDE SEQUENCE [LARGE SCALE GENOMIC DNA]</scope>
    <source>
        <strain evidence="1 2">LMG 24798</strain>
    </source>
</reference>
<organism evidence="1 2">
    <name type="scientific">Vagococcus acidifermentans</name>
    <dbReference type="NCBI Taxonomy" id="564710"/>
    <lineage>
        <taxon>Bacteria</taxon>
        <taxon>Bacillati</taxon>
        <taxon>Bacillota</taxon>
        <taxon>Bacilli</taxon>
        <taxon>Lactobacillales</taxon>
        <taxon>Enterococcaceae</taxon>
        <taxon>Vagococcus</taxon>
    </lineage>
</organism>
<evidence type="ECO:0008006" key="3">
    <source>
        <dbReference type="Google" id="ProtNLM"/>
    </source>
</evidence>
<dbReference type="EMBL" id="NGKC01000006">
    <property type="protein sequence ID" value="RSU12040.1"/>
    <property type="molecule type" value="Genomic_DNA"/>
</dbReference>
<name>A0A430AVE8_9ENTE</name>
<dbReference type="Gene3D" id="3.40.1720.10">
    <property type="entry name" value="Streptococcus thermophilus LMG 18311 protein like"/>
    <property type="match status" value="1"/>
</dbReference>
<dbReference type="Pfam" id="PF08860">
    <property type="entry name" value="DUF1827"/>
    <property type="match status" value="1"/>
</dbReference>
<dbReference type="RefSeq" id="WP_170175024.1">
    <property type="nucleotide sequence ID" value="NZ_NGKC01000006.1"/>
</dbReference>
<dbReference type="InterPro" id="IPR014959">
    <property type="entry name" value="DUF1827"/>
</dbReference>
<dbReference type="AlphaFoldDB" id="A0A430AVE8"/>
<protein>
    <recommendedName>
        <fullName evidence="3">DUF1827 domain-containing protein</fullName>
    </recommendedName>
</protein>
<keyword evidence="2" id="KW-1185">Reference proteome</keyword>
<dbReference type="InterPro" id="IPR038226">
    <property type="entry name" value="LMG18311-like_sf"/>
</dbReference>
<comment type="caution">
    <text evidence="1">The sequence shown here is derived from an EMBL/GenBank/DDBJ whole genome shotgun (WGS) entry which is preliminary data.</text>
</comment>
<accession>A0A430AVE8</accession>
<evidence type="ECO:0000313" key="1">
    <source>
        <dbReference type="EMBL" id="RSU12040.1"/>
    </source>
</evidence>
<evidence type="ECO:0000313" key="2">
    <source>
        <dbReference type="Proteomes" id="UP000286773"/>
    </source>
</evidence>
<proteinExistence type="predicted"/>
<gene>
    <name evidence="1" type="ORF">CBF27_06335</name>
</gene>
<dbReference type="Proteomes" id="UP000286773">
    <property type="component" value="Unassembled WGS sequence"/>
</dbReference>